<sequence>PAPAFPVKTYLYDQSSIATTSLDELRLRCNPQNILA</sequence>
<evidence type="ECO:0000313" key="1">
    <source>
        <dbReference type="EMBL" id="JAC71806.1"/>
    </source>
</evidence>
<feature type="non-terminal residue" evidence="1">
    <location>
        <position position="1"/>
    </location>
</feature>
<proteinExistence type="predicted"/>
<reference evidence="1" key="1">
    <citation type="submission" date="2014-05" db="EMBL/GenBank/DDBJ databases">
        <title>The transcriptome of the halophilic microalga Tetraselmis sp. GSL018 isolated from the Great Salt Lake, Utah.</title>
        <authorList>
            <person name="Jinkerson R.E."/>
            <person name="D'Adamo S."/>
            <person name="Posewitz M.C."/>
        </authorList>
    </citation>
    <scope>NUCLEOTIDE SEQUENCE</scope>
    <source>
        <strain evidence="1">GSL018</strain>
    </source>
</reference>
<organism evidence="1">
    <name type="scientific">Tetraselmis sp. GSL018</name>
    <dbReference type="NCBI Taxonomy" id="582737"/>
    <lineage>
        <taxon>Eukaryota</taxon>
        <taxon>Viridiplantae</taxon>
        <taxon>Chlorophyta</taxon>
        <taxon>core chlorophytes</taxon>
        <taxon>Chlorodendrophyceae</taxon>
        <taxon>Chlorodendrales</taxon>
        <taxon>Chlorodendraceae</taxon>
        <taxon>Tetraselmis</taxon>
    </lineage>
</organism>
<accession>A0A061RMN1</accession>
<protein>
    <submittedName>
        <fullName evidence="1">Uncharacterized protein</fullName>
    </submittedName>
</protein>
<dbReference type="EMBL" id="GBEZ01014257">
    <property type="protein sequence ID" value="JAC71806.1"/>
    <property type="molecule type" value="Transcribed_RNA"/>
</dbReference>
<dbReference type="AlphaFoldDB" id="A0A061RMN1"/>
<gene>
    <name evidence="1" type="ORF">TSPGSL018_1114</name>
</gene>
<name>A0A061RMN1_9CHLO</name>